<dbReference type="Pfam" id="PF12796">
    <property type="entry name" value="Ank_2"/>
    <property type="match status" value="1"/>
</dbReference>
<reference evidence="3" key="1">
    <citation type="submission" date="2022-10" db="EMBL/GenBank/DDBJ databases">
        <authorList>
            <person name="Chen Y."/>
            <person name="Dougan E. K."/>
            <person name="Chan C."/>
            <person name="Rhodes N."/>
            <person name="Thang M."/>
        </authorList>
    </citation>
    <scope>NUCLEOTIDE SEQUENCE</scope>
</reference>
<evidence type="ECO:0000313" key="5">
    <source>
        <dbReference type="Proteomes" id="UP001152797"/>
    </source>
</evidence>
<dbReference type="Gene3D" id="1.25.40.20">
    <property type="entry name" value="Ankyrin repeat-containing domain"/>
    <property type="match status" value="1"/>
</dbReference>
<dbReference type="PROSITE" id="PS50297">
    <property type="entry name" value="ANK_REP_REGION"/>
    <property type="match status" value="1"/>
</dbReference>
<dbReference type="Proteomes" id="UP001152797">
    <property type="component" value="Unassembled WGS sequence"/>
</dbReference>
<accession>A0A9P1DVK6</accession>
<keyword evidence="1" id="KW-0040">ANK repeat</keyword>
<dbReference type="PANTHER" id="PTHR42256:SF1">
    <property type="entry name" value="FE2OG DIOXYGENASE DOMAIN-CONTAINING PROTEIN"/>
    <property type="match status" value="1"/>
</dbReference>
<organism evidence="3">
    <name type="scientific">Cladocopium goreaui</name>
    <dbReference type="NCBI Taxonomy" id="2562237"/>
    <lineage>
        <taxon>Eukaryota</taxon>
        <taxon>Sar</taxon>
        <taxon>Alveolata</taxon>
        <taxon>Dinophyceae</taxon>
        <taxon>Suessiales</taxon>
        <taxon>Symbiodiniaceae</taxon>
        <taxon>Cladocopium</taxon>
    </lineage>
</organism>
<dbReference type="SUPFAM" id="SSF48403">
    <property type="entry name" value="Ankyrin repeat"/>
    <property type="match status" value="1"/>
</dbReference>
<dbReference type="EMBL" id="CAMXCT020006622">
    <property type="protein sequence ID" value="CAL1170499.1"/>
    <property type="molecule type" value="Genomic_DNA"/>
</dbReference>
<dbReference type="SMART" id="SM00248">
    <property type="entry name" value="ANK"/>
    <property type="match status" value="2"/>
</dbReference>
<dbReference type="EMBL" id="CAMXCT010006622">
    <property type="protein sequence ID" value="CAI4017124.1"/>
    <property type="molecule type" value="Genomic_DNA"/>
</dbReference>
<dbReference type="EMBL" id="CAMXCT030006622">
    <property type="protein sequence ID" value="CAL4804436.1"/>
    <property type="molecule type" value="Genomic_DNA"/>
</dbReference>
<dbReference type="PANTHER" id="PTHR42256">
    <property type="entry name" value="OXOGLUTARATE/IRON-DEPENDENT DIOXYGENASE"/>
    <property type="match status" value="1"/>
</dbReference>
<dbReference type="Pfam" id="PF13532">
    <property type="entry name" value="2OG-FeII_Oxy_2"/>
    <property type="match status" value="1"/>
</dbReference>
<evidence type="ECO:0000313" key="3">
    <source>
        <dbReference type="EMBL" id="CAI4017124.1"/>
    </source>
</evidence>
<sequence>MSKQDLGDKLMDQLTFQDSADALERSIFFKLDAFRRSKKSLKPSRSDTKLMADDHAEADYAQAEAAPSLAIISDGPSPMGAELLDACERGDLGLASLALQKGASPRKAGTHGRTPLHLAVWSSIADPPSSVKLSQLLIQSAADVNARDRDSNTPLHLCALSNEGIWPARLLLAYKADPILRNRQGLLPSDLIMCHQVPCVADGCEVDRQRSVAKEFFRCHERQRFREVIGHVKDGFVFLPFEELTFQPAWLASGLPFSRHLCVVSEDVLQQAPTLHAILEHLAEVFNLQPVRCLLNLYRHGGDFCNLHADQYQGEENFSVGICFGEERQLLFEENGEKKAQWTLPHRNGDVFAYGKALNGGWKHGVPPTLEVEEPSLVVMLWGQRGGQVELPISLTGSFPILFEDPDAMSSEPRQCEVCNRMAERSGGRYDLDGHWSCRKCALRSELLGWRPCAAAAAEVTDAVTVRTGQTALAILVGQRTCLWRRAVFPDGWYALHVARPGLEKDIDPPETLRSLPPEKELPHQAVVGLLCLQRERVSVFQQKGHWKGPLQKYRITKTMPLKDPCPTRSPGLPDCPWRLTVRKKVLELAHDMRVLENVHEEPELLEPPEPETRKTWDSTWSTWSWWNGWDDWSGAPRWNWHWKDSWNWEDSWKAQGSSSDHEGRWGLASDWSESLCEMTAATPMAQLTPRTGLPIDCTNEYGKQIFAQYGAETGT</sequence>
<evidence type="ECO:0000256" key="1">
    <source>
        <dbReference type="PROSITE-ProRule" id="PRU00023"/>
    </source>
</evidence>
<evidence type="ECO:0000313" key="4">
    <source>
        <dbReference type="EMBL" id="CAL4804436.1"/>
    </source>
</evidence>
<dbReference type="OrthoDB" id="1882547at2759"/>
<reference evidence="4 5" key="2">
    <citation type="submission" date="2024-05" db="EMBL/GenBank/DDBJ databases">
        <authorList>
            <person name="Chen Y."/>
            <person name="Shah S."/>
            <person name="Dougan E. K."/>
            <person name="Thang M."/>
            <person name="Chan C."/>
        </authorList>
    </citation>
    <scope>NUCLEOTIDE SEQUENCE [LARGE SCALE GENOMIC DNA]</scope>
</reference>
<dbReference type="InterPro" id="IPR027450">
    <property type="entry name" value="AlkB-like"/>
</dbReference>
<keyword evidence="5" id="KW-1185">Reference proteome</keyword>
<dbReference type="SUPFAM" id="SSF51197">
    <property type="entry name" value="Clavaminate synthase-like"/>
    <property type="match status" value="1"/>
</dbReference>
<proteinExistence type="predicted"/>
<feature type="repeat" description="ANK" evidence="1">
    <location>
        <begin position="111"/>
        <end position="149"/>
    </location>
</feature>
<dbReference type="InterPro" id="IPR036770">
    <property type="entry name" value="Ankyrin_rpt-contain_sf"/>
</dbReference>
<protein>
    <recommendedName>
        <fullName evidence="2">Alpha-ketoglutarate-dependent dioxygenase AlkB-like domain-containing protein</fullName>
    </recommendedName>
</protein>
<dbReference type="InterPro" id="IPR037151">
    <property type="entry name" value="AlkB-like_sf"/>
</dbReference>
<dbReference type="InterPro" id="IPR002110">
    <property type="entry name" value="Ankyrin_rpt"/>
</dbReference>
<dbReference type="PROSITE" id="PS50088">
    <property type="entry name" value="ANK_REPEAT"/>
    <property type="match status" value="1"/>
</dbReference>
<gene>
    <name evidence="3" type="ORF">C1SCF055_LOCUS41796</name>
</gene>
<name>A0A9P1DVK6_9DINO</name>
<comment type="caution">
    <text evidence="3">The sequence shown here is derived from an EMBL/GenBank/DDBJ whole genome shotgun (WGS) entry which is preliminary data.</text>
</comment>
<feature type="domain" description="Alpha-ketoglutarate-dependent dioxygenase AlkB-like" evidence="2">
    <location>
        <begin position="270"/>
        <end position="376"/>
    </location>
</feature>
<dbReference type="Gene3D" id="2.60.120.590">
    <property type="entry name" value="Alpha-ketoglutarate-dependent dioxygenase AlkB-like"/>
    <property type="match status" value="1"/>
</dbReference>
<dbReference type="AlphaFoldDB" id="A0A9P1DVK6"/>
<evidence type="ECO:0000259" key="2">
    <source>
        <dbReference type="Pfam" id="PF13532"/>
    </source>
</evidence>